<reference evidence="2 3" key="1">
    <citation type="journal article" date="2013" name="Curr. Biol.">
        <title>The Genome of the Foraminiferan Reticulomyxa filosa.</title>
        <authorList>
            <person name="Glockner G."/>
            <person name="Hulsmann N."/>
            <person name="Schleicher M."/>
            <person name="Noegel A.A."/>
            <person name="Eichinger L."/>
            <person name="Gallinger C."/>
            <person name="Pawlowski J."/>
            <person name="Sierra R."/>
            <person name="Euteneuer U."/>
            <person name="Pillet L."/>
            <person name="Moustafa A."/>
            <person name="Platzer M."/>
            <person name="Groth M."/>
            <person name="Szafranski K."/>
            <person name="Schliwa M."/>
        </authorList>
    </citation>
    <scope>NUCLEOTIDE SEQUENCE [LARGE SCALE GENOMIC DNA]</scope>
</reference>
<sequence length="217" mass="24493">MGCLYWLLQVFQFSKTNRQLVNNQYNNYGNSTATTVNNGCYRDDFPSPLLQMLVAFLVAAIIFTVFPLVLFGFNLCTVCLKCNEGDSKVQRCCQSLNGCLRNHGANCYVALAILSALVFFGGSIWGLIIICKPKHLEDKGQLAAAIIFSLLAVSSWFDVYVIGWCTCFGSYCCCDDHTHPWFCRTQAHNFVLSLSFCFRLFFSNVTHFFRRCCLCSS</sequence>
<dbReference type="EMBL" id="ASPP01023971">
    <property type="protein sequence ID" value="ETO09632.1"/>
    <property type="molecule type" value="Genomic_DNA"/>
</dbReference>
<keyword evidence="1" id="KW-0812">Transmembrane</keyword>
<keyword evidence="1" id="KW-1133">Transmembrane helix</keyword>
<accession>X6M842</accession>
<dbReference type="Proteomes" id="UP000023152">
    <property type="component" value="Unassembled WGS sequence"/>
</dbReference>
<gene>
    <name evidence="2" type="ORF">RFI_27745</name>
</gene>
<proteinExistence type="predicted"/>
<comment type="caution">
    <text evidence="2">The sequence shown here is derived from an EMBL/GenBank/DDBJ whole genome shotgun (WGS) entry which is preliminary data.</text>
</comment>
<name>X6M842_RETFI</name>
<dbReference type="AlphaFoldDB" id="X6M842"/>
<keyword evidence="3" id="KW-1185">Reference proteome</keyword>
<organism evidence="2 3">
    <name type="scientific">Reticulomyxa filosa</name>
    <dbReference type="NCBI Taxonomy" id="46433"/>
    <lineage>
        <taxon>Eukaryota</taxon>
        <taxon>Sar</taxon>
        <taxon>Rhizaria</taxon>
        <taxon>Retaria</taxon>
        <taxon>Foraminifera</taxon>
        <taxon>Monothalamids</taxon>
        <taxon>Reticulomyxidae</taxon>
        <taxon>Reticulomyxa</taxon>
    </lineage>
</organism>
<feature type="transmembrane region" description="Helical" evidence="1">
    <location>
        <begin position="108"/>
        <end position="130"/>
    </location>
</feature>
<feature type="transmembrane region" description="Helical" evidence="1">
    <location>
        <begin position="52"/>
        <end position="73"/>
    </location>
</feature>
<feature type="transmembrane region" description="Helical" evidence="1">
    <location>
        <begin position="142"/>
        <end position="164"/>
    </location>
</feature>
<protein>
    <submittedName>
        <fullName evidence="2">Uncharacterized protein</fullName>
    </submittedName>
</protein>
<evidence type="ECO:0000313" key="3">
    <source>
        <dbReference type="Proteomes" id="UP000023152"/>
    </source>
</evidence>
<evidence type="ECO:0000256" key="1">
    <source>
        <dbReference type="SAM" id="Phobius"/>
    </source>
</evidence>
<evidence type="ECO:0000313" key="2">
    <source>
        <dbReference type="EMBL" id="ETO09632.1"/>
    </source>
</evidence>
<keyword evidence="1" id="KW-0472">Membrane</keyword>